<evidence type="ECO:0000313" key="7">
    <source>
        <dbReference type="EMBL" id="MPQ44279.1"/>
    </source>
</evidence>
<evidence type="ECO:0000313" key="8">
    <source>
        <dbReference type="Proteomes" id="UP000430345"/>
    </source>
</evidence>
<organism evidence="7 8">
    <name type="scientific">Clostridium tarantellae</name>
    <dbReference type="NCBI Taxonomy" id="39493"/>
    <lineage>
        <taxon>Bacteria</taxon>
        <taxon>Bacillati</taxon>
        <taxon>Bacillota</taxon>
        <taxon>Clostridia</taxon>
        <taxon>Eubacteriales</taxon>
        <taxon>Clostridiaceae</taxon>
        <taxon>Clostridium</taxon>
    </lineage>
</organism>
<evidence type="ECO:0000256" key="1">
    <source>
        <dbReference type="ARBA" id="ARBA00004196"/>
    </source>
</evidence>
<feature type="compositionally biased region" description="Basic and acidic residues" evidence="3">
    <location>
        <begin position="170"/>
        <end position="180"/>
    </location>
</feature>
<dbReference type="Pfam" id="PF05031">
    <property type="entry name" value="NEAT"/>
    <property type="match status" value="1"/>
</dbReference>
<comment type="subcellular location">
    <subcellularLocation>
        <location evidence="1">Cell envelope</location>
    </subcellularLocation>
</comment>
<feature type="compositionally biased region" description="Basic and acidic residues" evidence="3">
    <location>
        <begin position="219"/>
        <end position="245"/>
    </location>
</feature>
<evidence type="ECO:0000256" key="4">
    <source>
        <dbReference type="SAM" id="Phobius"/>
    </source>
</evidence>
<dbReference type="PROSITE" id="PS50978">
    <property type="entry name" value="NEAT"/>
    <property type="match status" value="1"/>
</dbReference>
<keyword evidence="4" id="KW-0472">Membrane</keyword>
<dbReference type="EMBL" id="WHJC01000183">
    <property type="protein sequence ID" value="MPQ44279.1"/>
    <property type="molecule type" value="Genomic_DNA"/>
</dbReference>
<evidence type="ECO:0000259" key="6">
    <source>
        <dbReference type="PROSITE" id="PS50978"/>
    </source>
</evidence>
<protein>
    <recommendedName>
        <fullName evidence="6">NEAT domain-containing protein</fullName>
    </recommendedName>
</protein>
<dbReference type="AlphaFoldDB" id="A0A6I1MVT1"/>
<keyword evidence="4" id="KW-0812">Transmembrane</keyword>
<feature type="signal peptide" evidence="5">
    <location>
        <begin position="1"/>
        <end position="26"/>
    </location>
</feature>
<dbReference type="Gene3D" id="2.60.40.1850">
    <property type="match status" value="1"/>
</dbReference>
<feature type="domain" description="NEAT" evidence="6">
    <location>
        <begin position="32"/>
        <end position="159"/>
    </location>
</feature>
<dbReference type="SMART" id="SM00725">
    <property type="entry name" value="NEAT"/>
    <property type="match status" value="1"/>
</dbReference>
<comment type="caution">
    <text evidence="7">The sequence shown here is derived from an EMBL/GenBank/DDBJ whole genome shotgun (WGS) entry which is preliminary data.</text>
</comment>
<evidence type="ECO:0000256" key="5">
    <source>
        <dbReference type="SAM" id="SignalP"/>
    </source>
</evidence>
<keyword evidence="8" id="KW-1185">Reference proteome</keyword>
<feature type="transmembrane region" description="Helical" evidence="4">
    <location>
        <begin position="286"/>
        <end position="305"/>
    </location>
</feature>
<dbReference type="CDD" id="cd06920">
    <property type="entry name" value="NEAT"/>
    <property type="match status" value="1"/>
</dbReference>
<evidence type="ECO:0000256" key="2">
    <source>
        <dbReference type="ARBA" id="ARBA00022729"/>
    </source>
</evidence>
<proteinExistence type="predicted"/>
<keyword evidence="2 5" id="KW-0732">Signal</keyword>
<dbReference type="Proteomes" id="UP000430345">
    <property type="component" value="Unassembled WGS sequence"/>
</dbReference>
<dbReference type="GO" id="GO:0030313">
    <property type="term" value="C:cell envelope"/>
    <property type="evidence" value="ECO:0007669"/>
    <property type="project" value="UniProtKB-SubCell"/>
</dbReference>
<gene>
    <name evidence="7" type="ORF">GBZ86_10960</name>
</gene>
<dbReference type="OrthoDB" id="1751882at2"/>
<dbReference type="InterPro" id="IPR006635">
    <property type="entry name" value="NEAT_dom"/>
</dbReference>
<dbReference type="InterPro" id="IPR037250">
    <property type="entry name" value="NEAT_dom_sf"/>
</dbReference>
<dbReference type="RefSeq" id="WP_152890613.1">
    <property type="nucleotide sequence ID" value="NZ_WHJC01000183.1"/>
</dbReference>
<dbReference type="SUPFAM" id="SSF158911">
    <property type="entry name" value="NEAT domain-like"/>
    <property type="match status" value="1"/>
</dbReference>
<reference evidence="7 8" key="1">
    <citation type="submission" date="2019-10" db="EMBL/GenBank/DDBJ databases">
        <title>The Genome Sequence of Clostridium tarantellae Isolated from Fish Brain.</title>
        <authorList>
            <person name="Bano L."/>
            <person name="Kiel M."/>
            <person name="Sales G."/>
            <person name="Doxey A.C."/>
            <person name="Mansfield M.J."/>
            <person name="Schiavone M."/>
            <person name="Rossetto O."/>
            <person name="Pirazzini M."/>
            <person name="Dobrindt U."/>
            <person name="Montecucco C."/>
        </authorList>
    </citation>
    <scope>NUCLEOTIDE SEQUENCE [LARGE SCALE GENOMIC DNA]</scope>
    <source>
        <strain evidence="7 8">DSM 3997</strain>
    </source>
</reference>
<feature type="compositionally biased region" description="Basic and acidic residues" evidence="3">
    <location>
        <begin position="189"/>
        <end position="212"/>
    </location>
</feature>
<name>A0A6I1MVT1_9CLOT</name>
<feature type="chain" id="PRO_5026142356" description="NEAT domain-containing protein" evidence="5">
    <location>
        <begin position="27"/>
        <end position="313"/>
    </location>
</feature>
<keyword evidence="4" id="KW-1133">Transmembrane helix</keyword>
<sequence length="313" mass="35595">MKIFKRLITMFLINIFIFTNSLMVKAADNGGFKSGIYTVQNDIYHSSETGRSMARGRLDPNMKMEIKNGNVFFTITLSGAQYMSNFRMVVDGRSVEVDTVDKDTNNDTITLKFKANSPSSKITPKIYVGPMSRDVSFNIIPKLETANLIEAIEEPKLNKEISKGEKIKEQVNKENKEETSNKAIITNNEPKENSTNKIDEDSKITEIKKENNESTSEQLNKDKENKEKNSDKQENMESQEVKAEENNIENNLNENKDNEEKNVSNEKLNLEDEGKGNIYERLNKNVMIIILVIGIVTVGGTIFAVKKLKKQHR</sequence>
<feature type="compositionally biased region" description="Basic and acidic residues" evidence="3">
    <location>
        <begin position="254"/>
        <end position="268"/>
    </location>
</feature>
<evidence type="ECO:0000256" key="3">
    <source>
        <dbReference type="SAM" id="MobiDB-lite"/>
    </source>
</evidence>
<accession>A0A6I1MVT1</accession>
<feature type="region of interest" description="Disordered" evidence="3">
    <location>
        <begin position="170"/>
        <end position="268"/>
    </location>
</feature>